<evidence type="ECO:0000256" key="1">
    <source>
        <dbReference type="ARBA" id="ARBA00004141"/>
    </source>
</evidence>
<dbReference type="Pfam" id="PF07690">
    <property type="entry name" value="MFS_1"/>
    <property type="match status" value="1"/>
</dbReference>
<organism evidence="8 9">
    <name type="scientific">Paraburkholderia antibiotica</name>
    <dbReference type="NCBI Taxonomy" id="2728839"/>
    <lineage>
        <taxon>Bacteria</taxon>
        <taxon>Pseudomonadati</taxon>
        <taxon>Pseudomonadota</taxon>
        <taxon>Betaproteobacteria</taxon>
        <taxon>Burkholderiales</taxon>
        <taxon>Burkholderiaceae</taxon>
        <taxon>Paraburkholderia</taxon>
    </lineage>
</organism>
<dbReference type="InterPro" id="IPR044770">
    <property type="entry name" value="MFS_spinster-like"/>
</dbReference>
<name>A0A7X9ZXD5_9BURK</name>
<dbReference type="InterPro" id="IPR036259">
    <property type="entry name" value="MFS_trans_sf"/>
</dbReference>
<feature type="transmembrane region" description="Helical" evidence="6">
    <location>
        <begin position="414"/>
        <end position="435"/>
    </location>
</feature>
<keyword evidence="2" id="KW-0813">Transport</keyword>
<dbReference type="AlphaFoldDB" id="A0A7X9ZXD5"/>
<dbReference type="RefSeq" id="WP_169496773.1">
    <property type="nucleotide sequence ID" value="NZ_JABBFZ010000002.1"/>
</dbReference>
<keyword evidence="3 6" id="KW-0812">Transmembrane</keyword>
<evidence type="ECO:0000259" key="7">
    <source>
        <dbReference type="PROSITE" id="PS50850"/>
    </source>
</evidence>
<dbReference type="InterPro" id="IPR020846">
    <property type="entry name" value="MFS_dom"/>
</dbReference>
<keyword evidence="9" id="KW-1185">Reference proteome</keyword>
<dbReference type="GO" id="GO:0022857">
    <property type="term" value="F:transmembrane transporter activity"/>
    <property type="evidence" value="ECO:0007669"/>
    <property type="project" value="InterPro"/>
</dbReference>
<accession>A0A7X9ZXD5</accession>
<feature type="transmembrane region" description="Helical" evidence="6">
    <location>
        <begin position="54"/>
        <end position="75"/>
    </location>
</feature>
<evidence type="ECO:0000256" key="4">
    <source>
        <dbReference type="ARBA" id="ARBA00022989"/>
    </source>
</evidence>
<evidence type="ECO:0000256" key="6">
    <source>
        <dbReference type="SAM" id="Phobius"/>
    </source>
</evidence>
<dbReference type="EMBL" id="JABBFZ010000002">
    <property type="protein sequence ID" value="NML30520.1"/>
    <property type="molecule type" value="Genomic_DNA"/>
</dbReference>
<keyword evidence="5 6" id="KW-0472">Membrane</keyword>
<feature type="transmembrane region" description="Helical" evidence="6">
    <location>
        <begin position="319"/>
        <end position="341"/>
    </location>
</feature>
<dbReference type="Proteomes" id="UP000583127">
    <property type="component" value="Unassembled WGS sequence"/>
</dbReference>
<feature type="transmembrane region" description="Helical" evidence="6">
    <location>
        <begin position="191"/>
        <end position="211"/>
    </location>
</feature>
<evidence type="ECO:0000256" key="5">
    <source>
        <dbReference type="ARBA" id="ARBA00023136"/>
    </source>
</evidence>
<dbReference type="PANTHER" id="PTHR23505:SF79">
    <property type="entry name" value="PROTEIN SPINSTER"/>
    <property type="match status" value="1"/>
</dbReference>
<dbReference type="PROSITE" id="PS50850">
    <property type="entry name" value="MFS"/>
    <property type="match status" value="1"/>
</dbReference>
<feature type="transmembrane region" description="Helical" evidence="6">
    <location>
        <begin position="289"/>
        <end position="307"/>
    </location>
</feature>
<evidence type="ECO:0000313" key="9">
    <source>
        <dbReference type="Proteomes" id="UP000583127"/>
    </source>
</evidence>
<dbReference type="Gene3D" id="1.20.1250.20">
    <property type="entry name" value="MFS general substrate transporter like domains"/>
    <property type="match status" value="1"/>
</dbReference>
<dbReference type="InterPro" id="IPR011701">
    <property type="entry name" value="MFS"/>
</dbReference>
<feature type="transmembrane region" description="Helical" evidence="6">
    <location>
        <begin position="15"/>
        <end position="33"/>
    </location>
</feature>
<feature type="transmembrane region" description="Helical" evidence="6">
    <location>
        <begin position="87"/>
        <end position="112"/>
    </location>
</feature>
<feature type="transmembrane region" description="Helical" evidence="6">
    <location>
        <begin position="380"/>
        <end position="402"/>
    </location>
</feature>
<keyword evidence="4 6" id="KW-1133">Transmembrane helix</keyword>
<dbReference type="GO" id="GO:0016020">
    <property type="term" value="C:membrane"/>
    <property type="evidence" value="ECO:0007669"/>
    <property type="project" value="UniProtKB-SubCell"/>
</dbReference>
<feature type="transmembrane region" description="Helical" evidence="6">
    <location>
        <begin position="347"/>
        <end position="368"/>
    </location>
</feature>
<dbReference type="SUPFAM" id="SSF103473">
    <property type="entry name" value="MFS general substrate transporter"/>
    <property type="match status" value="1"/>
</dbReference>
<feature type="domain" description="Major facilitator superfamily (MFS) profile" evidence="7">
    <location>
        <begin position="20"/>
        <end position="439"/>
    </location>
</feature>
<protein>
    <submittedName>
        <fullName evidence="8">MFS transporter</fullName>
    </submittedName>
</protein>
<evidence type="ECO:0000256" key="2">
    <source>
        <dbReference type="ARBA" id="ARBA00022448"/>
    </source>
</evidence>
<sequence length="457" mass="49577">MHSNASSTNHRNGEWYSWYLVFVLFLACVLSYADRQSVAILIQPIKLEFGLSDTQIGLVQGLAFAMCWAVAMLPLSRVIDRSSRTRLSAICLLIWSIATVLCGVVPTFWLFVLARAGTAISEAGINPAALSIFADLFDSKKLQRANSFFYVGPYVGGGIALLVGGTLFQMLSSSTASAWLPHFLFTTLSPWRWVMIALGAPGIALFLLMVLTVRDVGRTRSNTQSVPNRAESNWHATLAEIFIARPFVKWYFASGIFVVALFYSLVTWFPTVMIRSFASNPHFVGGHLGPIYICAGVAGALIAGLLLKNDTTEGLLLRTLNLQVGLGIALIPIFVLSFFAATVTQFFWLYGAMTFVCSMLVSTVATPIQLTMPNRLRGQTIAVSAFITSIVGGGLGPVSVGYLADRLGTGRDALASALFTSCVVWSAVAVVLLVIARHRILDMPSAIPSIDRRPSFK</sequence>
<comment type="caution">
    <text evidence="8">The sequence shown here is derived from an EMBL/GenBank/DDBJ whole genome shotgun (WGS) entry which is preliminary data.</text>
</comment>
<comment type="subcellular location">
    <subcellularLocation>
        <location evidence="1">Membrane</location>
        <topology evidence="1">Multi-pass membrane protein</topology>
    </subcellularLocation>
</comment>
<evidence type="ECO:0000313" key="8">
    <source>
        <dbReference type="EMBL" id="NML30520.1"/>
    </source>
</evidence>
<proteinExistence type="predicted"/>
<feature type="transmembrane region" description="Helical" evidence="6">
    <location>
        <begin position="250"/>
        <end position="269"/>
    </location>
</feature>
<evidence type="ECO:0000256" key="3">
    <source>
        <dbReference type="ARBA" id="ARBA00022692"/>
    </source>
</evidence>
<reference evidence="8 9" key="1">
    <citation type="submission" date="2020-04" db="EMBL/GenBank/DDBJ databases">
        <title>Paraburkholderia sp. G-4-1-8 isolated from soil.</title>
        <authorList>
            <person name="Dahal R.H."/>
        </authorList>
    </citation>
    <scope>NUCLEOTIDE SEQUENCE [LARGE SCALE GENOMIC DNA]</scope>
    <source>
        <strain evidence="8 9">G-4-1-8</strain>
    </source>
</reference>
<dbReference type="PANTHER" id="PTHR23505">
    <property type="entry name" value="SPINSTER"/>
    <property type="match status" value="1"/>
</dbReference>
<gene>
    <name evidence="8" type="ORF">HHL14_06710</name>
</gene>
<feature type="transmembrane region" description="Helical" evidence="6">
    <location>
        <begin position="148"/>
        <end position="171"/>
    </location>
</feature>